<organism evidence="2 3">
    <name type="scientific">Pseudokineococcus lusitanus</name>
    <dbReference type="NCBI Taxonomy" id="763993"/>
    <lineage>
        <taxon>Bacteria</taxon>
        <taxon>Bacillati</taxon>
        <taxon>Actinomycetota</taxon>
        <taxon>Actinomycetes</taxon>
        <taxon>Kineosporiales</taxon>
        <taxon>Kineosporiaceae</taxon>
        <taxon>Pseudokineococcus</taxon>
    </lineage>
</organism>
<keyword evidence="3" id="KW-1185">Reference proteome</keyword>
<keyword evidence="2" id="KW-0808">Transferase</keyword>
<dbReference type="Proteomes" id="UP000276232">
    <property type="component" value="Unassembled WGS sequence"/>
</dbReference>
<sequence>MGVPTWPSTPGLRTSRLDLEPLRVEHADEAATALADPVLHRHTRGHPAGPDELRDRYARQVGGHSPDGRHGWLNWVLRERSSGRLVGTVQATTSQAADGTRCAELAWVVATGHQGQRLAVEAASVVAAWLIDRGTTDLVAHVHPDNLASAVTAHRLGMNPTPAVVDGEVEWRGRPGRPIR</sequence>
<feature type="domain" description="N-acetyltransferase" evidence="1">
    <location>
        <begin position="22"/>
        <end position="175"/>
    </location>
</feature>
<dbReference type="RefSeq" id="WP_123380270.1">
    <property type="nucleotide sequence ID" value="NZ_RJKN01000005.1"/>
</dbReference>
<evidence type="ECO:0000313" key="3">
    <source>
        <dbReference type="Proteomes" id="UP000276232"/>
    </source>
</evidence>
<dbReference type="AlphaFoldDB" id="A0A3N1HK44"/>
<name>A0A3N1HK44_9ACTN</name>
<dbReference type="InterPro" id="IPR051908">
    <property type="entry name" value="Ribosomal_N-acetyltransferase"/>
</dbReference>
<reference evidence="2 3" key="1">
    <citation type="journal article" date="2015" name="Stand. Genomic Sci.">
        <title>Genomic Encyclopedia of Bacterial and Archaeal Type Strains, Phase III: the genomes of soil and plant-associated and newly described type strains.</title>
        <authorList>
            <person name="Whitman W.B."/>
            <person name="Woyke T."/>
            <person name="Klenk H.P."/>
            <person name="Zhou Y."/>
            <person name="Lilburn T.G."/>
            <person name="Beck B.J."/>
            <person name="De Vos P."/>
            <person name="Vandamme P."/>
            <person name="Eisen J.A."/>
            <person name="Garrity G."/>
            <person name="Hugenholtz P."/>
            <person name="Kyrpides N.C."/>
        </authorList>
    </citation>
    <scope>NUCLEOTIDE SEQUENCE [LARGE SCALE GENOMIC DNA]</scope>
    <source>
        <strain evidence="2 3">CECT 7306</strain>
    </source>
</reference>
<dbReference type="Gene3D" id="3.40.630.30">
    <property type="match status" value="1"/>
</dbReference>
<dbReference type="InterPro" id="IPR016181">
    <property type="entry name" value="Acyl_CoA_acyltransferase"/>
</dbReference>
<dbReference type="InParanoid" id="A0A3N1HK44"/>
<dbReference type="GO" id="GO:0005737">
    <property type="term" value="C:cytoplasm"/>
    <property type="evidence" value="ECO:0007669"/>
    <property type="project" value="TreeGrafter"/>
</dbReference>
<dbReference type="PANTHER" id="PTHR43441:SF10">
    <property type="entry name" value="ACETYLTRANSFERASE"/>
    <property type="match status" value="1"/>
</dbReference>
<dbReference type="InterPro" id="IPR000182">
    <property type="entry name" value="GNAT_dom"/>
</dbReference>
<evidence type="ECO:0000313" key="2">
    <source>
        <dbReference type="EMBL" id="ROP42893.1"/>
    </source>
</evidence>
<dbReference type="PANTHER" id="PTHR43441">
    <property type="entry name" value="RIBOSOMAL-PROTEIN-SERINE ACETYLTRANSFERASE"/>
    <property type="match status" value="1"/>
</dbReference>
<dbReference type="GO" id="GO:0008999">
    <property type="term" value="F:protein-N-terminal-alanine acetyltransferase activity"/>
    <property type="evidence" value="ECO:0007669"/>
    <property type="project" value="TreeGrafter"/>
</dbReference>
<dbReference type="EMBL" id="RJKN01000005">
    <property type="protein sequence ID" value="ROP42893.1"/>
    <property type="molecule type" value="Genomic_DNA"/>
</dbReference>
<evidence type="ECO:0000259" key="1">
    <source>
        <dbReference type="PROSITE" id="PS51186"/>
    </source>
</evidence>
<dbReference type="GO" id="GO:1990189">
    <property type="term" value="F:protein N-terminal-serine acetyltransferase activity"/>
    <property type="evidence" value="ECO:0007669"/>
    <property type="project" value="TreeGrafter"/>
</dbReference>
<accession>A0A3N1HK44</accession>
<dbReference type="PROSITE" id="PS51186">
    <property type="entry name" value="GNAT"/>
    <property type="match status" value="1"/>
</dbReference>
<comment type="caution">
    <text evidence="2">The sequence shown here is derived from an EMBL/GenBank/DDBJ whole genome shotgun (WGS) entry which is preliminary data.</text>
</comment>
<dbReference type="OrthoDB" id="4403558at2"/>
<dbReference type="Pfam" id="PF13302">
    <property type="entry name" value="Acetyltransf_3"/>
    <property type="match status" value="1"/>
</dbReference>
<protein>
    <submittedName>
        <fullName evidence="2">RimJ/RimL family protein N-acetyltransferase</fullName>
    </submittedName>
</protein>
<proteinExistence type="predicted"/>
<dbReference type="SUPFAM" id="SSF55729">
    <property type="entry name" value="Acyl-CoA N-acyltransferases (Nat)"/>
    <property type="match status" value="1"/>
</dbReference>
<gene>
    <name evidence="2" type="ORF">EDC03_2182</name>
</gene>